<dbReference type="InterPro" id="IPR035069">
    <property type="entry name" value="TTHA1013/TTHA0281-like"/>
</dbReference>
<protein>
    <recommendedName>
        <fullName evidence="3">HicB-like antitoxin of toxin-antitoxin system domain-containing protein</fullName>
    </recommendedName>
</protein>
<proteinExistence type="predicted"/>
<gene>
    <name evidence="1" type="ORF">TthAA11_20260</name>
</gene>
<evidence type="ECO:0000313" key="1">
    <source>
        <dbReference type="EMBL" id="BCZ87844.1"/>
    </source>
</evidence>
<evidence type="ECO:0000313" key="2">
    <source>
        <dbReference type="Proteomes" id="UP000825379"/>
    </source>
</evidence>
<dbReference type="Proteomes" id="UP000825379">
    <property type="component" value="Chromosome"/>
</dbReference>
<accession>A0AAD1KVZ9</accession>
<organism evidence="1 2">
    <name type="scientific">Thermus thermophilus</name>
    <dbReference type="NCBI Taxonomy" id="274"/>
    <lineage>
        <taxon>Bacteria</taxon>
        <taxon>Thermotogati</taxon>
        <taxon>Deinococcota</taxon>
        <taxon>Deinococci</taxon>
        <taxon>Thermales</taxon>
        <taxon>Thermaceae</taxon>
        <taxon>Thermus</taxon>
    </lineage>
</organism>
<dbReference type="SUPFAM" id="SSF143100">
    <property type="entry name" value="TTHA1013/TTHA0281-like"/>
    <property type="match status" value="1"/>
</dbReference>
<evidence type="ECO:0008006" key="3">
    <source>
        <dbReference type="Google" id="ProtNLM"/>
    </source>
</evidence>
<dbReference type="EMBL" id="AP024926">
    <property type="protein sequence ID" value="BCZ87844.1"/>
    <property type="molecule type" value="Genomic_DNA"/>
</dbReference>
<reference evidence="1" key="1">
    <citation type="submission" date="2021-07" db="EMBL/GenBank/DDBJ databases">
        <title>Complete genome sequences of four Thermus thermophilus strains isolated from Arima Hot Spring in Japan.</title>
        <authorList>
            <person name="Tomariguchi N."/>
            <person name="Ueno Y."/>
            <person name="Miyazaki K."/>
        </authorList>
    </citation>
    <scope>NUCLEOTIDE SEQUENCE</scope>
    <source>
        <strain evidence="1">AA1-1</strain>
    </source>
</reference>
<dbReference type="AlphaFoldDB" id="A0AAD1KVZ9"/>
<name>A0AAD1KVZ9_THETH</name>
<dbReference type="Gene3D" id="3.30.160.250">
    <property type="match status" value="1"/>
</dbReference>
<sequence>MESTTITWSTSTTTSSPACTGLPTLWERIFSASVCPTDTSYTKGVLKYTALLYPDPETPGVWIAEFPAVPQAHSFGQSPEEALARAKEALELVLAYLKTEGRPLPQDVQAVEVGVDAA</sequence>